<sequence length="399" mass="44530">MIDSSERFVDTPPSRRLKPTGKNVNSRMQLLRAIAITAVCMGHVDPAGFSGPFRLFPPYSYQVAAFVFTAGYLYKAEHDTHPIRYIARKIIRLIIPLLLINCCYGFTAYGLHAWEIINYEPALNLDSLIIEPLLYSDTFVINGAMWFIAPLFIAESVNVLVRSPLSKLKNGAMPEIMLAMLYFSIGLLAADRGGAKGLEAGPELTICRVALFLSWFGMGRLYRCRLEHLDSLPNGKLFLGTMLGQLIIIYLANGVPVYNSAWCRFYNGAALSYASTILALAFMLRICRIIEPLVRQLPLMRSLANNSFSIMCHHQFGYLLVTLAYAGLFSLIGAPGDFDIGAMRSLAVGYFYLPGGNIQFIAPYVVAGIWFSLSVHRGWLLIRSSLSNWYNERKSMQTG</sequence>
<feature type="region of interest" description="Disordered" evidence="1">
    <location>
        <begin position="1"/>
        <end position="21"/>
    </location>
</feature>
<protein>
    <submittedName>
        <fullName evidence="4">Acyltransferase</fullName>
    </submittedName>
</protein>
<organism evidence="4 5">
    <name type="scientific">Collinsella ihumii</name>
    <dbReference type="NCBI Taxonomy" id="1720204"/>
    <lineage>
        <taxon>Bacteria</taxon>
        <taxon>Bacillati</taxon>
        <taxon>Actinomycetota</taxon>
        <taxon>Coriobacteriia</taxon>
        <taxon>Coriobacteriales</taxon>
        <taxon>Coriobacteriaceae</taxon>
        <taxon>Collinsella</taxon>
    </lineage>
</organism>
<name>A0A921ISA2_9ACTN</name>
<evidence type="ECO:0000313" key="5">
    <source>
        <dbReference type="Proteomes" id="UP000746751"/>
    </source>
</evidence>
<dbReference type="GO" id="GO:0016747">
    <property type="term" value="F:acyltransferase activity, transferring groups other than amino-acyl groups"/>
    <property type="evidence" value="ECO:0007669"/>
    <property type="project" value="InterPro"/>
</dbReference>
<evidence type="ECO:0000256" key="1">
    <source>
        <dbReference type="SAM" id="MobiDB-lite"/>
    </source>
</evidence>
<dbReference type="EMBL" id="DYVF01000061">
    <property type="protein sequence ID" value="HJG31804.1"/>
    <property type="molecule type" value="Genomic_DNA"/>
</dbReference>
<proteinExistence type="predicted"/>
<comment type="caution">
    <text evidence="4">The sequence shown here is derived from an EMBL/GenBank/DDBJ whole genome shotgun (WGS) entry which is preliminary data.</text>
</comment>
<keyword evidence="2" id="KW-0472">Membrane</keyword>
<gene>
    <name evidence="4" type="ORF">K8U80_10490</name>
</gene>
<dbReference type="AlphaFoldDB" id="A0A921ISA2"/>
<dbReference type="InterPro" id="IPR002656">
    <property type="entry name" value="Acyl_transf_3_dom"/>
</dbReference>
<dbReference type="Pfam" id="PF01757">
    <property type="entry name" value="Acyl_transf_3"/>
    <property type="match status" value="1"/>
</dbReference>
<reference evidence="4" key="1">
    <citation type="journal article" date="2021" name="PeerJ">
        <title>Extensive microbial diversity within the chicken gut microbiome revealed by metagenomics and culture.</title>
        <authorList>
            <person name="Gilroy R."/>
            <person name="Ravi A."/>
            <person name="Getino M."/>
            <person name="Pursley I."/>
            <person name="Horton D.L."/>
            <person name="Alikhan N.F."/>
            <person name="Baker D."/>
            <person name="Gharbi K."/>
            <person name="Hall N."/>
            <person name="Watson M."/>
            <person name="Adriaenssens E.M."/>
            <person name="Foster-Nyarko E."/>
            <person name="Jarju S."/>
            <person name="Secka A."/>
            <person name="Antonio M."/>
            <person name="Oren A."/>
            <person name="Chaudhuri R.R."/>
            <person name="La Ragione R."/>
            <person name="Hildebrand F."/>
            <person name="Pallen M.J."/>
        </authorList>
    </citation>
    <scope>NUCLEOTIDE SEQUENCE</scope>
    <source>
        <strain evidence="4">ChiGjej2B2-7701</strain>
    </source>
</reference>
<evidence type="ECO:0000259" key="3">
    <source>
        <dbReference type="Pfam" id="PF01757"/>
    </source>
</evidence>
<accession>A0A921ISA2</accession>
<feature type="transmembrane region" description="Helical" evidence="2">
    <location>
        <begin position="94"/>
        <end position="114"/>
    </location>
</feature>
<feature type="transmembrane region" description="Helical" evidence="2">
    <location>
        <begin position="172"/>
        <end position="190"/>
    </location>
</feature>
<keyword evidence="2" id="KW-1133">Transmembrane helix</keyword>
<evidence type="ECO:0000313" key="4">
    <source>
        <dbReference type="EMBL" id="HJG31804.1"/>
    </source>
</evidence>
<evidence type="ECO:0000256" key="2">
    <source>
        <dbReference type="SAM" id="Phobius"/>
    </source>
</evidence>
<keyword evidence="4" id="KW-0012">Acyltransferase</keyword>
<feature type="transmembrane region" description="Helical" evidence="2">
    <location>
        <begin position="308"/>
        <end position="332"/>
    </location>
</feature>
<feature type="transmembrane region" description="Helical" evidence="2">
    <location>
        <begin position="234"/>
        <end position="253"/>
    </location>
</feature>
<feature type="transmembrane region" description="Helical" evidence="2">
    <location>
        <begin position="265"/>
        <end position="287"/>
    </location>
</feature>
<feature type="transmembrane region" description="Helical" evidence="2">
    <location>
        <begin position="55"/>
        <end position="74"/>
    </location>
</feature>
<dbReference type="Proteomes" id="UP000746751">
    <property type="component" value="Unassembled WGS sequence"/>
</dbReference>
<reference evidence="4" key="2">
    <citation type="submission" date="2021-09" db="EMBL/GenBank/DDBJ databases">
        <authorList>
            <person name="Gilroy R."/>
        </authorList>
    </citation>
    <scope>NUCLEOTIDE SEQUENCE</scope>
    <source>
        <strain evidence="4">ChiGjej2B2-7701</strain>
    </source>
</reference>
<feature type="transmembrane region" description="Helical" evidence="2">
    <location>
        <begin position="202"/>
        <end position="222"/>
    </location>
</feature>
<keyword evidence="4" id="KW-0808">Transferase</keyword>
<feature type="transmembrane region" description="Helical" evidence="2">
    <location>
        <begin position="134"/>
        <end position="160"/>
    </location>
</feature>
<feature type="transmembrane region" description="Helical" evidence="2">
    <location>
        <begin position="352"/>
        <end position="373"/>
    </location>
</feature>
<feature type="domain" description="Acyltransferase 3" evidence="3">
    <location>
        <begin position="28"/>
        <end position="374"/>
    </location>
</feature>
<keyword evidence="2" id="KW-0812">Transmembrane</keyword>